<protein>
    <recommendedName>
        <fullName evidence="4">DUF1240 domain-containing protein</fullName>
    </recommendedName>
</protein>
<dbReference type="STRING" id="398578.Daci_3903"/>
<keyword evidence="1" id="KW-1133">Transmembrane helix</keyword>
<dbReference type="Proteomes" id="UP000000784">
    <property type="component" value="Chromosome"/>
</dbReference>
<keyword evidence="1" id="KW-0472">Membrane</keyword>
<keyword evidence="1" id="KW-0812">Transmembrane</keyword>
<dbReference type="KEGG" id="dac:Daci_3903"/>
<dbReference type="eggNOG" id="ENOG50344X0">
    <property type="taxonomic scope" value="Bacteria"/>
</dbReference>
<evidence type="ECO:0008006" key="4">
    <source>
        <dbReference type="Google" id="ProtNLM"/>
    </source>
</evidence>
<keyword evidence="3" id="KW-1185">Reference proteome</keyword>
<feature type="transmembrane region" description="Helical" evidence="1">
    <location>
        <begin position="20"/>
        <end position="37"/>
    </location>
</feature>
<evidence type="ECO:0000256" key="1">
    <source>
        <dbReference type="SAM" id="Phobius"/>
    </source>
</evidence>
<proteinExistence type="predicted"/>
<reference evidence="3" key="2">
    <citation type="submission" date="2007-11" db="EMBL/GenBank/DDBJ databases">
        <title>Complete sequence of Delftia acidovorans DSM 14801 / SPH-1.</title>
        <authorList>
            <person name="Copeland A."/>
            <person name="Lucas S."/>
            <person name="Lapidus A."/>
            <person name="Barry K."/>
            <person name="Glavina del Rio T."/>
            <person name="Dalin E."/>
            <person name="Tice H."/>
            <person name="Pitluck S."/>
            <person name="Lowry S."/>
            <person name="Clum A."/>
            <person name="Schmutz J."/>
            <person name="Larimer F."/>
            <person name="Land M."/>
            <person name="Hauser L."/>
            <person name="Kyrpides N."/>
            <person name="Kim E."/>
            <person name="Schleheck D."/>
            <person name="Richardson P."/>
        </authorList>
    </citation>
    <scope>NUCLEOTIDE SEQUENCE [LARGE SCALE GENOMIC DNA]</scope>
    <source>
        <strain evidence="3">DSM 14801 / SPH-1</strain>
    </source>
</reference>
<feature type="transmembrane region" description="Helical" evidence="1">
    <location>
        <begin position="57"/>
        <end position="79"/>
    </location>
</feature>
<organism evidence="2 3">
    <name type="scientific">Delftia acidovorans (strain DSM 14801 / SPH-1)</name>
    <dbReference type="NCBI Taxonomy" id="398578"/>
    <lineage>
        <taxon>Bacteria</taxon>
        <taxon>Pseudomonadati</taxon>
        <taxon>Pseudomonadota</taxon>
        <taxon>Betaproteobacteria</taxon>
        <taxon>Burkholderiales</taxon>
        <taxon>Comamonadaceae</taxon>
        <taxon>Delftia</taxon>
    </lineage>
</organism>
<dbReference type="AlphaFoldDB" id="A9BWK7"/>
<sequence length="169" mass="19282">MLIHTKMEKNSLTEFRRSLIHGIPSLLLVSALSIWSIKYSFLNTIIDLKNSAPSVRITPSSLLVAYFPIMSITGIIFLVQKSIPCKSSILKISERIFTITTITGVVIMITCLLVITPLQYYAMPKLGYTRCNILEDHPTIYFTDWVKNPAWCVRGKSREWVNEQSRLSK</sequence>
<accession>A9BWK7</accession>
<dbReference type="HOGENOM" id="CLU_1691655_0_0_4"/>
<feature type="transmembrane region" description="Helical" evidence="1">
    <location>
        <begin position="99"/>
        <end position="122"/>
    </location>
</feature>
<evidence type="ECO:0000313" key="3">
    <source>
        <dbReference type="Proteomes" id="UP000000784"/>
    </source>
</evidence>
<name>A9BWK7_DELAS</name>
<reference evidence="2 3" key="1">
    <citation type="journal article" date="2004" name="Appl. Environ. Microbiol.">
        <title>Mineralization of individual congeners of linear alkylbenzenesulfonate by defined pairs of heterotrophic bacteria.</title>
        <authorList>
            <person name="Schleheck D."/>
            <person name="Knepper T.P."/>
            <person name="Fischer K."/>
            <person name="Cook A.M."/>
        </authorList>
    </citation>
    <scope>NUCLEOTIDE SEQUENCE [LARGE SCALE GENOMIC DNA]</scope>
    <source>
        <strain evidence="3">DSM 14801 / SPH-1</strain>
    </source>
</reference>
<dbReference type="EMBL" id="CP000884">
    <property type="protein sequence ID" value="ABX36534.1"/>
    <property type="molecule type" value="Genomic_DNA"/>
</dbReference>
<gene>
    <name evidence="2" type="ordered locus">Daci_3903</name>
</gene>
<evidence type="ECO:0000313" key="2">
    <source>
        <dbReference type="EMBL" id="ABX36534.1"/>
    </source>
</evidence>